<keyword evidence="2" id="KW-1185">Reference proteome</keyword>
<evidence type="ECO:0000313" key="2">
    <source>
        <dbReference type="Proteomes" id="UP001056120"/>
    </source>
</evidence>
<reference evidence="2" key="1">
    <citation type="journal article" date="2022" name="Mol. Ecol. Resour.">
        <title>The genomes of chicory, endive, great burdock and yacon provide insights into Asteraceae palaeo-polyploidization history and plant inulin production.</title>
        <authorList>
            <person name="Fan W."/>
            <person name="Wang S."/>
            <person name="Wang H."/>
            <person name="Wang A."/>
            <person name="Jiang F."/>
            <person name="Liu H."/>
            <person name="Zhao H."/>
            <person name="Xu D."/>
            <person name="Zhang Y."/>
        </authorList>
    </citation>
    <scope>NUCLEOTIDE SEQUENCE [LARGE SCALE GENOMIC DNA]</scope>
    <source>
        <strain evidence="2">cv. Yunnan</strain>
    </source>
</reference>
<organism evidence="1 2">
    <name type="scientific">Smallanthus sonchifolius</name>
    <dbReference type="NCBI Taxonomy" id="185202"/>
    <lineage>
        <taxon>Eukaryota</taxon>
        <taxon>Viridiplantae</taxon>
        <taxon>Streptophyta</taxon>
        <taxon>Embryophyta</taxon>
        <taxon>Tracheophyta</taxon>
        <taxon>Spermatophyta</taxon>
        <taxon>Magnoliopsida</taxon>
        <taxon>eudicotyledons</taxon>
        <taxon>Gunneridae</taxon>
        <taxon>Pentapetalae</taxon>
        <taxon>asterids</taxon>
        <taxon>campanulids</taxon>
        <taxon>Asterales</taxon>
        <taxon>Asteraceae</taxon>
        <taxon>Asteroideae</taxon>
        <taxon>Heliantheae alliance</taxon>
        <taxon>Millerieae</taxon>
        <taxon>Smallanthus</taxon>
    </lineage>
</organism>
<gene>
    <name evidence="1" type="ORF">L1987_78723</name>
</gene>
<reference evidence="1 2" key="2">
    <citation type="journal article" date="2022" name="Mol. Ecol. Resour.">
        <title>The genomes of chicory, endive, great burdock and yacon provide insights into Asteraceae paleo-polyploidization history and plant inulin production.</title>
        <authorList>
            <person name="Fan W."/>
            <person name="Wang S."/>
            <person name="Wang H."/>
            <person name="Wang A."/>
            <person name="Jiang F."/>
            <person name="Liu H."/>
            <person name="Zhao H."/>
            <person name="Xu D."/>
            <person name="Zhang Y."/>
        </authorList>
    </citation>
    <scope>NUCLEOTIDE SEQUENCE [LARGE SCALE GENOMIC DNA]</scope>
    <source>
        <strain evidence="2">cv. Yunnan</strain>
        <tissue evidence="1">Leaves</tissue>
    </source>
</reference>
<protein>
    <submittedName>
        <fullName evidence="1">Uncharacterized protein</fullName>
    </submittedName>
</protein>
<dbReference type="EMBL" id="CM042043">
    <property type="protein sequence ID" value="KAI3695723.1"/>
    <property type="molecule type" value="Genomic_DNA"/>
</dbReference>
<sequence length="66" mass="7703">MYSSLLDWVFLLPFGCNGRHSRVIVIIIIIIYCYIKLKISNPLNSRLHGSESDQIEARLARKKHYV</sequence>
<evidence type="ECO:0000313" key="1">
    <source>
        <dbReference type="EMBL" id="KAI3695723.1"/>
    </source>
</evidence>
<comment type="caution">
    <text evidence="1">The sequence shown here is derived from an EMBL/GenBank/DDBJ whole genome shotgun (WGS) entry which is preliminary data.</text>
</comment>
<dbReference type="Proteomes" id="UP001056120">
    <property type="component" value="Linkage Group LG26"/>
</dbReference>
<accession>A0ACB8ZDQ7</accession>
<name>A0ACB8ZDQ7_9ASTR</name>
<proteinExistence type="predicted"/>